<dbReference type="AlphaFoldDB" id="A0A0A6PB75"/>
<proteinExistence type="inferred from homology"/>
<sequence length="203" mass="22867">MTKLLRIDASSRIKHSHSRQMADYFQKKWLANNPNDEIILRDIIKNPLPHLTDETIAGFYSEQPAMKAATALSDQLVKELMLADVLLISTPMYNFSVPSALKAWIDHIVRIGYTFNFDPDKGYEGLVTGKKAYIITACGAVFSDEAMIPLNFLEPYLKTLLGFLGISEVEFFPLEGTDSDEAAFERSKKAAMEKIDKLLLEDN</sequence>
<comment type="caution">
    <text evidence="8">The sequence shown here is derived from an EMBL/GenBank/DDBJ whole genome shotgun (WGS) entry which is preliminary data.</text>
</comment>
<comment type="catalytic activity">
    <reaction evidence="5">
        <text>N,N-dimethyl-1,4-phenylenediamine + anthranilate + 2 NAD(+) = 2-(4-dimethylaminophenyl)diazenylbenzoate + 2 NADH + 2 H(+)</text>
        <dbReference type="Rhea" id="RHEA:55872"/>
        <dbReference type="ChEBI" id="CHEBI:15378"/>
        <dbReference type="ChEBI" id="CHEBI:15783"/>
        <dbReference type="ChEBI" id="CHEBI:16567"/>
        <dbReference type="ChEBI" id="CHEBI:57540"/>
        <dbReference type="ChEBI" id="CHEBI:57945"/>
        <dbReference type="ChEBI" id="CHEBI:71579"/>
        <dbReference type="EC" id="1.7.1.17"/>
    </reaction>
    <physiologicalReaction direction="right-to-left" evidence="5">
        <dbReference type="Rhea" id="RHEA:55874"/>
    </physiologicalReaction>
</comment>
<reference evidence="8 9" key="1">
    <citation type="journal article" date="2016" name="Front. Microbiol.">
        <title>Single-Cell (Meta-)Genomics of a Dimorphic Candidatus Thiomargarita nelsonii Reveals Genomic Plasticity.</title>
        <authorList>
            <person name="Flood B.E."/>
            <person name="Fliss P."/>
            <person name="Jones D.S."/>
            <person name="Dick G.J."/>
            <person name="Jain S."/>
            <person name="Kaster A.K."/>
            <person name="Winkel M."/>
            <person name="Mussmann M."/>
            <person name="Bailey J."/>
        </authorList>
    </citation>
    <scope>NUCLEOTIDE SEQUENCE [LARGE SCALE GENOMIC DNA]</scope>
    <source>
        <strain evidence="8">Hydrate Ridge</strain>
    </source>
</reference>
<feature type="domain" description="Flavodoxin-like fold" evidence="7">
    <location>
        <begin position="3"/>
        <end position="197"/>
    </location>
</feature>
<evidence type="ECO:0000256" key="1">
    <source>
        <dbReference type="ARBA" id="ARBA00022630"/>
    </source>
</evidence>
<dbReference type="GO" id="GO:0009055">
    <property type="term" value="F:electron transfer activity"/>
    <property type="evidence" value="ECO:0007669"/>
    <property type="project" value="UniProtKB-UniRule"/>
</dbReference>
<evidence type="ECO:0000256" key="3">
    <source>
        <dbReference type="ARBA" id="ARBA00023002"/>
    </source>
</evidence>
<organism evidence="8 9">
    <name type="scientific">Candidatus Thiomargarita nelsonii</name>
    <dbReference type="NCBI Taxonomy" id="1003181"/>
    <lineage>
        <taxon>Bacteria</taxon>
        <taxon>Pseudomonadati</taxon>
        <taxon>Pseudomonadota</taxon>
        <taxon>Gammaproteobacteria</taxon>
        <taxon>Thiotrichales</taxon>
        <taxon>Thiotrichaceae</taxon>
        <taxon>Thiomargarita</taxon>
    </lineage>
</organism>
<accession>A0A0A6PB75</accession>
<keyword evidence="2 6" id="KW-0288">FMN</keyword>
<evidence type="ECO:0000259" key="7">
    <source>
        <dbReference type="Pfam" id="PF02525"/>
    </source>
</evidence>
<evidence type="ECO:0000256" key="4">
    <source>
        <dbReference type="ARBA" id="ARBA00023027"/>
    </source>
</evidence>
<evidence type="ECO:0000313" key="8">
    <source>
        <dbReference type="EMBL" id="KHD08035.1"/>
    </source>
</evidence>
<protein>
    <recommendedName>
        <fullName evidence="6">FMN dependent NADH:quinone oxidoreductase</fullName>
        <ecNumber evidence="6">1.6.5.-</ecNumber>
    </recommendedName>
    <alternativeName>
        <fullName evidence="6">Azo-dye reductase</fullName>
    </alternativeName>
    <alternativeName>
        <fullName evidence="6">FMN-dependent NADH-azo compound oxidoreductase</fullName>
    </alternativeName>
    <alternativeName>
        <fullName evidence="6">FMN-dependent NADH-azoreductase</fullName>
        <ecNumber evidence="6">1.7.1.17</ecNumber>
    </alternativeName>
</protein>
<feature type="binding site" evidence="6">
    <location>
        <position position="10"/>
    </location>
    <ligand>
        <name>FMN</name>
        <dbReference type="ChEBI" id="CHEBI:58210"/>
    </ligand>
</feature>
<comment type="catalytic activity">
    <reaction evidence="6">
        <text>2 a quinone + NADH + H(+) = 2 a 1,4-benzosemiquinone + NAD(+)</text>
        <dbReference type="Rhea" id="RHEA:65952"/>
        <dbReference type="ChEBI" id="CHEBI:15378"/>
        <dbReference type="ChEBI" id="CHEBI:57540"/>
        <dbReference type="ChEBI" id="CHEBI:57945"/>
        <dbReference type="ChEBI" id="CHEBI:132124"/>
        <dbReference type="ChEBI" id="CHEBI:134225"/>
    </reaction>
</comment>
<comment type="cofactor">
    <cofactor evidence="6">
        <name>FMN</name>
        <dbReference type="ChEBI" id="CHEBI:58210"/>
    </cofactor>
    <text evidence="6">Binds 1 FMN per subunit.</text>
</comment>
<evidence type="ECO:0000313" key="9">
    <source>
        <dbReference type="Proteomes" id="UP000030428"/>
    </source>
</evidence>
<comment type="similarity">
    <text evidence="6">Belongs to the azoreductase type 1 family.</text>
</comment>
<dbReference type="PANTHER" id="PTHR43741">
    <property type="entry name" value="FMN-DEPENDENT NADH-AZOREDUCTASE 1"/>
    <property type="match status" value="1"/>
</dbReference>
<feature type="binding site" evidence="6">
    <location>
        <begin position="16"/>
        <end position="18"/>
    </location>
    <ligand>
        <name>FMN</name>
        <dbReference type="ChEBI" id="CHEBI:58210"/>
    </ligand>
</feature>
<dbReference type="EMBL" id="JSZA02000023">
    <property type="protein sequence ID" value="KHD08035.1"/>
    <property type="molecule type" value="Genomic_DNA"/>
</dbReference>
<evidence type="ECO:0000256" key="2">
    <source>
        <dbReference type="ARBA" id="ARBA00022643"/>
    </source>
</evidence>
<dbReference type="PANTHER" id="PTHR43741:SF2">
    <property type="entry name" value="FMN-DEPENDENT NADH:QUINONE OXIDOREDUCTASE"/>
    <property type="match status" value="1"/>
</dbReference>
<dbReference type="GO" id="GO:0010181">
    <property type="term" value="F:FMN binding"/>
    <property type="evidence" value="ECO:0007669"/>
    <property type="project" value="UniProtKB-UniRule"/>
</dbReference>
<keyword evidence="4 6" id="KW-0520">NAD</keyword>
<name>A0A0A6PB75_9GAMM</name>
<keyword evidence="1 6" id="KW-0285">Flavoprotein</keyword>
<gene>
    <name evidence="6" type="primary">azoR</name>
    <name evidence="8" type="ORF">PN36_08145</name>
</gene>
<comment type="caution">
    <text evidence="6">Lacks conserved residue(s) required for the propagation of feature annotation.</text>
</comment>
<dbReference type="Proteomes" id="UP000030428">
    <property type="component" value="Unassembled WGS sequence"/>
</dbReference>
<dbReference type="GO" id="GO:0016655">
    <property type="term" value="F:oxidoreductase activity, acting on NAD(P)H, quinone or similar compound as acceptor"/>
    <property type="evidence" value="ECO:0007669"/>
    <property type="project" value="InterPro"/>
</dbReference>
<dbReference type="EC" id="1.6.5.-" evidence="6"/>
<feature type="binding site" evidence="6">
    <location>
        <begin position="92"/>
        <end position="95"/>
    </location>
    <ligand>
        <name>FMN</name>
        <dbReference type="ChEBI" id="CHEBI:58210"/>
    </ligand>
</feature>
<keyword evidence="3 6" id="KW-0560">Oxidoreductase</keyword>
<dbReference type="GO" id="GO:0016652">
    <property type="term" value="F:oxidoreductase activity, acting on NAD(P)H as acceptor"/>
    <property type="evidence" value="ECO:0007669"/>
    <property type="project" value="UniProtKB-UniRule"/>
</dbReference>
<dbReference type="Pfam" id="PF02525">
    <property type="entry name" value="Flavodoxin_2"/>
    <property type="match status" value="1"/>
</dbReference>
<evidence type="ECO:0000256" key="6">
    <source>
        <dbReference type="HAMAP-Rule" id="MF_01216"/>
    </source>
</evidence>
<dbReference type="InterPro" id="IPR050104">
    <property type="entry name" value="FMN-dep_NADH:Q_OxRdtase_AzoR1"/>
</dbReference>
<dbReference type="Gene3D" id="3.40.50.360">
    <property type="match status" value="1"/>
</dbReference>
<dbReference type="InterPro" id="IPR029039">
    <property type="entry name" value="Flavoprotein-like_sf"/>
</dbReference>
<dbReference type="HAMAP" id="MF_01216">
    <property type="entry name" value="Azoreductase_type1"/>
    <property type="match status" value="1"/>
</dbReference>
<comment type="function">
    <text evidence="6">Quinone reductase that provides resistance to thiol-specific stress caused by electrophilic quinones.</text>
</comment>
<dbReference type="InterPro" id="IPR023048">
    <property type="entry name" value="NADH:quinone_OxRdtase_FMN_depd"/>
</dbReference>
<comment type="subunit">
    <text evidence="6">Homodimer.</text>
</comment>
<comment type="function">
    <text evidence="6">Also exhibits azoreductase activity. Catalyzes the reductive cleavage of the azo bond in aromatic azo compounds to the corresponding amines.</text>
</comment>
<dbReference type="SUPFAM" id="SSF52218">
    <property type="entry name" value="Flavoproteins"/>
    <property type="match status" value="1"/>
</dbReference>
<dbReference type="EC" id="1.7.1.17" evidence="6"/>
<evidence type="ECO:0000256" key="5">
    <source>
        <dbReference type="ARBA" id="ARBA00048542"/>
    </source>
</evidence>
<dbReference type="InterPro" id="IPR003680">
    <property type="entry name" value="Flavodoxin_fold"/>
</dbReference>
<keyword evidence="9" id="KW-1185">Reference proteome</keyword>